<comment type="caution">
    <text evidence="1">The sequence shown here is derived from an EMBL/GenBank/DDBJ whole genome shotgun (WGS) entry which is preliminary data.</text>
</comment>
<dbReference type="EMBL" id="JAPPUY010000003">
    <property type="protein sequence ID" value="MCY4745773.1"/>
    <property type="molecule type" value="Genomic_DNA"/>
</dbReference>
<accession>A0ACC6CBK0</accession>
<keyword evidence="2" id="KW-1185">Reference proteome</keyword>
<gene>
    <name evidence="1" type="ORF">NYO99_12385</name>
</gene>
<evidence type="ECO:0000313" key="1">
    <source>
        <dbReference type="EMBL" id="MCY4745773.1"/>
    </source>
</evidence>
<reference evidence="1" key="1">
    <citation type="submission" date="2022-08" db="EMBL/GenBank/DDBJ databases">
        <title>Genome sequencing of Pelomonas sp. UHG3.</title>
        <authorList>
            <person name="So Y."/>
        </authorList>
    </citation>
    <scope>NUCLEOTIDE SEQUENCE</scope>
    <source>
        <strain evidence="1">UHG3</strain>
    </source>
</reference>
<proteinExistence type="predicted"/>
<organism evidence="1 2">
    <name type="scientific">Roseateles hydrophilus</name>
    <dbReference type="NCBI Taxonomy" id="2975054"/>
    <lineage>
        <taxon>Bacteria</taxon>
        <taxon>Pseudomonadati</taxon>
        <taxon>Pseudomonadota</taxon>
        <taxon>Betaproteobacteria</taxon>
        <taxon>Burkholderiales</taxon>
        <taxon>Sphaerotilaceae</taxon>
        <taxon>Roseateles</taxon>
    </lineage>
</organism>
<dbReference type="Proteomes" id="UP001076464">
    <property type="component" value="Unassembled WGS sequence"/>
</dbReference>
<name>A0ACC6CBK0_9BURK</name>
<evidence type="ECO:0000313" key="2">
    <source>
        <dbReference type="Proteomes" id="UP001076464"/>
    </source>
</evidence>
<protein>
    <submittedName>
        <fullName evidence="1">Uncharacterized protein</fullName>
    </submittedName>
</protein>
<sequence>MFTNISAARLSTGTIYKLWMIGLTTSFVPLGAVFGVFSLFGYDTVTWNGQPIHGFAGLLAGPFVGAFVALMFTALLGSASALGLWVFSKFKPISIAAKGDFEVTSN</sequence>